<dbReference type="SUPFAM" id="SSF55961">
    <property type="entry name" value="Bet v1-like"/>
    <property type="match status" value="1"/>
</dbReference>
<comment type="caution">
    <text evidence="1">The sequence shown here is derived from an EMBL/GenBank/DDBJ whole genome shotgun (WGS) entry which is preliminary data.</text>
</comment>
<reference evidence="2" key="1">
    <citation type="journal article" date="2019" name="Int. J. Syst. Evol. Microbiol.">
        <title>The Global Catalogue of Microorganisms (GCM) 10K type strain sequencing project: providing services to taxonomists for standard genome sequencing and annotation.</title>
        <authorList>
            <consortium name="The Broad Institute Genomics Platform"/>
            <consortium name="The Broad Institute Genome Sequencing Center for Infectious Disease"/>
            <person name="Wu L."/>
            <person name="Ma J."/>
        </authorList>
    </citation>
    <scope>NUCLEOTIDE SEQUENCE [LARGE SCALE GENOMIC DNA]</scope>
    <source>
        <strain evidence="2">CCUG 36956</strain>
    </source>
</reference>
<gene>
    <name evidence="1" type="ORF">ACFP3H_06555</name>
</gene>
<sequence length="143" mass="15135">MAKLKLSVDVPLTPDAAWAHASDLPHLGDWLTIHEAWRGTVPEQLTPGTVLAGIATVKGFRNKVIWTVRTAVPPRELTLTGKGIGGTKFGLALRVRAAGTGSTVDLDIDLGGVPLFGPIGATVAKALRGDIERSLDTFVRLYS</sequence>
<dbReference type="Gene3D" id="3.30.530.20">
    <property type="match status" value="1"/>
</dbReference>
<dbReference type="InterPro" id="IPR023393">
    <property type="entry name" value="START-like_dom_sf"/>
</dbReference>
<dbReference type="InterPro" id="IPR019587">
    <property type="entry name" value="Polyketide_cyclase/dehydratase"/>
</dbReference>
<proteinExistence type="predicted"/>
<dbReference type="Pfam" id="PF10604">
    <property type="entry name" value="Polyketide_cyc2"/>
    <property type="match status" value="1"/>
</dbReference>
<keyword evidence="2" id="KW-1185">Reference proteome</keyword>
<evidence type="ECO:0000313" key="1">
    <source>
        <dbReference type="EMBL" id="MFC6010707.1"/>
    </source>
</evidence>
<dbReference type="RefSeq" id="WP_378600998.1">
    <property type="nucleotide sequence ID" value="NZ_JBHSQN010000002.1"/>
</dbReference>
<evidence type="ECO:0000313" key="2">
    <source>
        <dbReference type="Proteomes" id="UP001596223"/>
    </source>
</evidence>
<protein>
    <submittedName>
        <fullName evidence="1">SRPBCC family protein</fullName>
    </submittedName>
</protein>
<name>A0ABW1JP24_9NOCA</name>
<organism evidence="1 2">
    <name type="scientific">Nocardia lasii</name>
    <dbReference type="NCBI Taxonomy" id="1616107"/>
    <lineage>
        <taxon>Bacteria</taxon>
        <taxon>Bacillati</taxon>
        <taxon>Actinomycetota</taxon>
        <taxon>Actinomycetes</taxon>
        <taxon>Mycobacteriales</taxon>
        <taxon>Nocardiaceae</taxon>
        <taxon>Nocardia</taxon>
    </lineage>
</organism>
<dbReference type="EMBL" id="JBHSQN010000002">
    <property type="protein sequence ID" value="MFC6010707.1"/>
    <property type="molecule type" value="Genomic_DNA"/>
</dbReference>
<accession>A0ABW1JP24</accession>
<dbReference type="Proteomes" id="UP001596223">
    <property type="component" value="Unassembled WGS sequence"/>
</dbReference>
<dbReference type="CDD" id="cd07812">
    <property type="entry name" value="SRPBCC"/>
    <property type="match status" value="1"/>
</dbReference>